<dbReference type="Ensembl" id="ENSACOT00000005611.1">
    <property type="protein sequence ID" value="ENSACOP00000005408.1"/>
    <property type="gene ID" value="ENSACOG00000003829.1"/>
</dbReference>
<feature type="compositionally biased region" description="Pro residues" evidence="1">
    <location>
        <begin position="138"/>
        <end position="159"/>
    </location>
</feature>
<evidence type="ECO:0000256" key="1">
    <source>
        <dbReference type="SAM" id="MobiDB-lite"/>
    </source>
</evidence>
<organism evidence="2 3">
    <name type="scientific">Amazona collaria</name>
    <name type="common">yellow-billed parrot</name>
    <dbReference type="NCBI Taxonomy" id="241587"/>
    <lineage>
        <taxon>Eukaryota</taxon>
        <taxon>Metazoa</taxon>
        <taxon>Chordata</taxon>
        <taxon>Craniata</taxon>
        <taxon>Vertebrata</taxon>
        <taxon>Euteleostomi</taxon>
        <taxon>Archelosauria</taxon>
        <taxon>Archosauria</taxon>
        <taxon>Dinosauria</taxon>
        <taxon>Saurischia</taxon>
        <taxon>Theropoda</taxon>
        <taxon>Coelurosauria</taxon>
        <taxon>Aves</taxon>
        <taxon>Neognathae</taxon>
        <taxon>Neoaves</taxon>
        <taxon>Telluraves</taxon>
        <taxon>Australaves</taxon>
        <taxon>Psittaciformes</taxon>
        <taxon>Psittacidae</taxon>
        <taxon>Amazona</taxon>
    </lineage>
</organism>
<dbReference type="AlphaFoldDB" id="A0A8B9IU12"/>
<dbReference type="Proteomes" id="UP000694522">
    <property type="component" value="Unplaced"/>
</dbReference>
<sequence>MGPRPHHPSNLPPPQSASGLGQGLRASPSPPRHPLIDSPPVSPMALPAPSMNPPRSCRRDTTPCTGRHRALCGVWHRCRPLQPPHLSRAVAPLHQPETPPSRGAAPPPPPPLLRNGGRDAPPPPPPYRLHGSAEPPSRGKPPPPPTRTPAGPPPPPPPVRNGHRDSISTVRAFLDDFESKYSFHPVEDFPAPEEYKYFQRIYPSKTNRGKGGGGGGVPHSLAPLLHAPGW</sequence>
<reference evidence="2" key="1">
    <citation type="submission" date="2025-08" db="UniProtKB">
        <authorList>
            <consortium name="Ensembl"/>
        </authorList>
    </citation>
    <scope>IDENTIFICATION</scope>
</reference>
<feature type="region of interest" description="Disordered" evidence="1">
    <location>
        <begin position="1"/>
        <end position="66"/>
    </location>
</feature>
<reference evidence="2" key="2">
    <citation type="submission" date="2025-09" db="UniProtKB">
        <authorList>
            <consortium name="Ensembl"/>
        </authorList>
    </citation>
    <scope>IDENTIFICATION</scope>
</reference>
<evidence type="ECO:0000313" key="3">
    <source>
        <dbReference type="Proteomes" id="UP000694522"/>
    </source>
</evidence>
<feature type="region of interest" description="Disordered" evidence="1">
    <location>
        <begin position="87"/>
        <end position="167"/>
    </location>
</feature>
<evidence type="ECO:0000313" key="2">
    <source>
        <dbReference type="Ensembl" id="ENSACOP00000005408.1"/>
    </source>
</evidence>
<keyword evidence="3" id="KW-1185">Reference proteome</keyword>
<feature type="region of interest" description="Disordered" evidence="1">
    <location>
        <begin position="206"/>
        <end position="230"/>
    </location>
</feature>
<protein>
    <recommendedName>
        <fullName evidence="4">WAS/WASL-interacting protein family member 2</fullName>
    </recommendedName>
</protein>
<evidence type="ECO:0008006" key="4">
    <source>
        <dbReference type="Google" id="ProtNLM"/>
    </source>
</evidence>
<proteinExistence type="predicted"/>
<name>A0A8B9IU12_9PSIT</name>
<accession>A0A8B9IU12</accession>